<gene>
    <name evidence="1" type="ORF">J2S41_005207</name>
</gene>
<evidence type="ECO:0000313" key="1">
    <source>
        <dbReference type="EMBL" id="MDR7278429.1"/>
    </source>
</evidence>
<dbReference type="RefSeq" id="WP_310371336.1">
    <property type="nucleotide sequence ID" value="NZ_JAVDYB010000001.1"/>
</dbReference>
<dbReference type="EMBL" id="JAVDYB010000001">
    <property type="protein sequence ID" value="MDR7278429.1"/>
    <property type="molecule type" value="Genomic_DNA"/>
</dbReference>
<dbReference type="AlphaFoldDB" id="A0AAE4CCV9"/>
<keyword evidence="2" id="KW-1185">Reference proteome</keyword>
<name>A0AAE4CCV9_9ACTN</name>
<dbReference type="Proteomes" id="UP001183643">
    <property type="component" value="Unassembled WGS sequence"/>
</dbReference>
<protein>
    <recommendedName>
        <fullName evidence="3">Nucleotidyl transferase AbiEii toxin, Type IV TA system</fullName>
    </recommendedName>
</protein>
<organism evidence="1 2">
    <name type="scientific">Catenuloplanes atrovinosus</name>
    <dbReference type="NCBI Taxonomy" id="137266"/>
    <lineage>
        <taxon>Bacteria</taxon>
        <taxon>Bacillati</taxon>
        <taxon>Actinomycetota</taxon>
        <taxon>Actinomycetes</taxon>
        <taxon>Micromonosporales</taxon>
        <taxon>Micromonosporaceae</taxon>
        <taxon>Catenuloplanes</taxon>
    </lineage>
</organism>
<proteinExistence type="predicted"/>
<comment type="caution">
    <text evidence="1">The sequence shown here is derived from an EMBL/GenBank/DDBJ whole genome shotgun (WGS) entry which is preliminary data.</text>
</comment>
<sequence>MDDLHKALLRVGFAAGPELGLVLAGGYALAAHQIVDRPSRDIDFATATALPLPLVAERLAEAYRKAGHTADLVEATPRMARLLVSDDFWTCEVDLLKEAIGPPVQLSIGPVLAFDDAVGLKVRALYDRAAHRDFIDVHAAHARYGWRELEQLAARHTAGFALEDLADRLGAAEELDERGFAAYGLTGADITTLCRWAVEWESDIRARLAAGEAGPVGPSDDDWDAYLD</sequence>
<dbReference type="Pfam" id="PF08843">
    <property type="entry name" value="AbiEii"/>
    <property type="match status" value="1"/>
</dbReference>
<evidence type="ECO:0008006" key="3">
    <source>
        <dbReference type="Google" id="ProtNLM"/>
    </source>
</evidence>
<evidence type="ECO:0000313" key="2">
    <source>
        <dbReference type="Proteomes" id="UP001183643"/>
    </source>
</evidence>
<accession>A0AAE4CCV9</accession>
<dbReference type="InterPro" id="IPR014942">
    <property type="entry name" value="AbiEii"/>
</dbReference>
<reference evidence="1" key="1">
    <citation type="submission" date="2023-07" db="EMBL/GenBank/DDBJ databases">
        <title>Sequencing the genomes of 1000 actinobacteria strains.</title>
        <authorList>
            <person name="Klenk H.-P."/>
        </authorList>
    </citation>
    <scope>NUCLEOTIDE SEQUENCE</scope>
    <source>
        <strain evidence="1">DSM 44707</strain>
    </source>
</reference>